<keyword evidence="4" id="KW-1185">Reference proteome</keyword>
<evidence type="ECO:0000313" key="3">
    <source>
        <dbReference type="EMBL" id="QLQ33177.1"/>
    </source>
</evidence>
<feature type="compositionally biased region" description="Pro residues" evidence="1">
    <location>
        <begin position="29"/>
        <end position="42"/>
    </location>
</feature>
<evidence type="ECO:0000256" key="1">
    <source>
        <dbReference type="SAM" id="MobiDB-lite"/>
    </source>
</evidence>
<proteinExistence type="predicted"/>
<organism evidence="3 4">
    <name type="scientific">Candidatus Thiothrix singaporensis</name>
    <dbReference type="NCBI Taxonomy" id="2799669"/>
    <lineage>
        <taxon>Bacteria</taxon>
        <taxon>Pseudomonadati</taxon>
        <taxon>Pseudomonadota</taxon>
        <taxon>Gammaproteobacteria</taxon>
        <taxon>Thiotrichales</taxon>
        <taxon>Thiotrichaceae</taxon>
        <taxon>Thiothrix</taxon>
    </lineage>
</organism>
<protein>
    <recommendedName>
        <fullName evidence="2">Novel STAND NTPase 1 domain-containing protein</fullName>
    </recommendedName>
</protein>
<dbReference type="InterPro" id="IPR049052">
    <property type="entry name" value="nSTAND1"/>
</dbReference>
<evidence type="ECO:0000259" key="2">
    <source>
        <dbReference type="Pfam" id="PF20703"/>
    </source>
</evidence>
<accession>A0A7L6AW43</accession>
<dbReference type="Pfam" id="PF20703">
    <property type="entry name" value="nSTAND1"/>
    <property type="match status" value="1"/>
</dbReference>
<dbReference type="KEGG" id="this:HZT40_18060"/>
<dbReference type="SUPFAM" id="SSF52540">
    <property type="entry name" value="P-loop containing nucleoside triphosphate hydrolases"/>
    <property type="match status" value="1"/>
</dbReference>
<dbReference type="Proteomes" id="UP000510621">
    <property type="component" value="Chromosome"/>
</dbReference>
<gene>
    <name evidence="3" type="ORF">HZT40_18060</name>
</gene>
<sequence>MIDLPDLPDYGKNQPSFSGTLKGADKQPAPKPEPAPTSPDTPYPGLRPYREDEQNKFFGRDADCRVLIDKILVNRLTLLFAATGVGKSSLLQAAVLPHLKSPHGENLDVVYYNDWISPPLDNLKQAVMRELKYSGSWQQEVVYTPSDPDNEKLGDFWGSARFSPDNR</sequence>
<feature type="region of interest" description="Disordered" evidence="1">
    <location>
        <begin position="1"/>
        <end position="50"/>
    </location>
</feature>
<dbReference type="Gene3D" id="3.40.50.300">
    <property type="entry name" value="P-loop containing nucleotide triphosphate hydrolases"/>
    <property type="match status" value="1"/>
</dbReference>
<dbReference type="EMBL" id="CP059265">
    <property type="protein sequence ID" value="QLQ33177.1"/>
    <property type="molecule type" value="Genomic_DNA"/>
</dbReference>
<name>A0A7L6AW43_9GAMM</name>
<dbReference type="AlphaFoldDB" id="A0A7L6AW43"/>
<feature type="domain" description="Novel STAND NTPase 1" evidence="2">
    <location>
        <begin position="42"/>
        <end position="128"/>
    </location>
</feature>
<reference evidence="3" key="1">
    <citation type="submission" date="2020-06" db="EMBL/GenBank/DDBJ databases">
        <title>Analysis procedures for assessing recovery of high quality, complete, closed genomes from Nanopore long read metagenome sequencing.</title>
        <authorList>
            <person name="Bessarab I."/>
            <person name="Arumugam K."/>
            <person name="Haryono M."/>
            <person name="Liu X."/>
            <person name="Roy S."/>
            <person name="Zuniga-Montanez R.E."/>
            <person name="Qiu G."/>
            <person name="Drautz-Moses D.I."/>
            <person name="Law Y.Y."/>
            <person name="Wuertz S."/>
            <person name="Lauro F.M."/>
            <person name="Huson D.H."/>
            <person name="Williams R.B."/>
        </authorList>
    </citation>
    <scope>NUCLEOTIDE SEQUENCE [LARGE SCALE GENOMIC DNA]</scope>
    <source>
        <strain evidence="3">SSD2</strain>
    </source>
</reference>
<dbReference type="InterPro" id="IPR027417">
    <property type="entry name" value="P-loop_NTPase"/>
</dbReference>
<evidence type="ECO:0000313" key="4">
    <source>
        <dbReference type="Proteomes" id="UP000510621"/>
    </source>
</evidence>